<comment type="caution">
    <text evidence="7">The sequence shown here is derived from an EMBL/GenBank/DDBJ whole genome shotgun (WGS) entry which is preliminary data.</text>
</comment>
<dbReference type="SUPFAM" id="SSF53383">
    <property type="entry name" value="PLP-dependent transferases"/>
    <property type="match status" value="1"/>
</dbReference>
<sequence length="463" mass="50002">MTSSQEAWRPVLKTSGQPVYIRIADAIGDDILAGRLGVGERLPPLRDLAETLQLNYATVSRGYGEAQRRGLIYSRVGQGSFVCRPGRASRRSASADRAVDMTMNLPPEPRDPLLRERMEAGLRALGPDLQPLMRYQEFGGSMEDREAAVAWLERRPLTVSEDRVLVCPGVQSALLAVLGNLARPGDVVLCEALTYPGLRAIAGQLGLRLVGVPLDDDGIDPDALAKLCAEHHPKALYCNPVLLNPAAVTLSDERRHRVVQIARRHNLPIIEDDAYGLLPSHRPPALAALAPELTYYLCGFSKSLGAGLRIAYLALPSARLRSRLAVTLRATTVMASPITAALASCWVQDGTADLALTLTRRESQARQELVAEILAGADYRSHPEAFHVWLRMPPAWSRVAFAARLRAQGINVVVSDAFAVNGKPPEAVRLCLGGPASRQDLGQALHVIADALQQPGAASAGFF</sequence>
<evidence type="ECO:0000313" key="8">
    <source>
        <dbReference type="Proteomes" id="UP000644441"/>
    </source>
</evidence>
<dbReference type="RefSeq" id="WP_194856155.1">
    <property type="nucleotide sequence ID" value="NZ_ARXR01000016.1"/>
</dbReference>
<evidence type="ECO:0000259" key="6">
    <source>
        <dbReference type="PROSITE" id="PS50949"/>
    </source>
</evidence>
<keyword evidence="5" id="KW-0804">Transcription</keyword>
<reference evidence="7 8" key="1">
    <citation type="submission" date="2012-09" db="EMBL/GenBank/DDBJ databases">
        <title>Genome Sequence of alkane-degrading Bacterium Alcanivorax venustensis ISO4.</title>
        <authorList>
            <person name="Lai Q."/>
            <person name="Shao Z."/>
        </authorList>
    </citation>
    <scope>NUCLEOTIDE SEQUENCE [LARGE SCALE GENOMIC DNA]</scope>
    <source>
        <strain evidence="7 8">ISO4</strain>
    </source>
</reference>
<dbReference type="InterPro" id="IPR004839">
    <property type="entry name" value="Aminotransferase_I/II_large"/>
</dbReference>
<dbReference type="SUPFAM" id="SSF46785">
    <property type="entry name" value="Winged helix' DNA-binding domain"/>
    <property type="match status" value="1"/>
</dbReference>
<keyword evidence="3" id="KW-0805">Transcription regulation</keyword>
<dbReference type="InterPro" id="IPR015421">
    <property type="entry name" value="PyrdxlP-dep_Trfase_major"/>
</dbReference>
<dbReference type="Proteomes" id="UP000644441">
    <property type="component" value="Unassembled WGS sequence"/>
</dbReference>
<accession>A0ABS0AIK6</accession>
<dbReference type="EMBL" id="ARXR01000016">
    <property type="protein sequence ID" value="MBF5053437.1"/>
    <property type="molecule type" value="Genomic_DNA"/>
</dbReference>
<name>A0ABS0AIK6_9GAMM</name>
<evidence type="ECO:0000256" key="1">
    <source>
        <dbReference type="ARBA" id="ARBA00005384"/>
    </source>
</evidence>
<evidence type="ECO:0000256" key="3">
    <source>
        <dbReference type="ARBA" id="ARBA00023015"/>
    </source>
</evidence>
<dbReference type="InterPro" id="IPR015424">
    <property type="entry name" value="PyrdxlP-dep_Trfase"/>
</dbReference>
<organism evidence="7 8">
    <name type="scientific">Alloalcanivorax venustensis ISO4</name>
    <dbReference type="NCBI Taxonomy" id="1177184"/>
    <lineage>
        <taxon>Bacteria</taxon>
        <taxon>Pseudomonadati</taxon>
        <taxon>Pseudomonadota</taxon>
        <taxon>Gammaproteobacteria</taxon>
        <taxon>Oceanospirillales</taxon>
        <taxon>Alcanivoracaceae</taxon>
        <taxon>Alloalcanivorax</taxon>
    </lineage>
</organism>
<keyword evidence="8" id="KW-1185">Reference proteome</keyword>
<gene>
    <name evidence="7" type="ORF">ISO4_02039</name>
</gene>
<comment type="similarity">
    <text evidence="1">In the C-terminal section; belongs to the class-I pyridoxal-phosphate-dependent aminotransferase family.</text>
</comment>
<evidence type="ECO:0000313" key="7">
    <source>
        <dbReference type="EMBL" id="MBF5053437.1"/>
    </source>
</evidence>
<dbReference type="CDD" id="cd00609">
    <property type="entry name" value="AAT_like"/>
    <property type="match status" value="1"/>
</dbReference>
<dbReference type="InterPro" id="IPR036390">
    <property type="entry name" value="WH_DNA-bd_sf"/>
</dbReference>
<proteinExistence type="inferred from homology"/>
<feature type="domain" description="HTH gntR-type" evidence="6">
    <location>
        <begin position="17"/>
        <end position="85"/>
    </location>
</feature>
<dbReference type="InterPro" id="IPR051446">
    <property type="entry name" value="HTH_trans_reg/aminotransferase"/>
</dbReference>
<dbReference type="CDD" id="cd07377">
    <property type="entry name" value="WHTH_GntR"/>
    <property type="match status" value="1"/>
</dbReference>
<dbReference type="InterPro" id="IPR036388">
    <property type="entry name" value="WH-like_DNA-bd_sf"/>
</dbReference>
<dbReference type="Gene3D" id="3.90.1150.10">
    <property type="entry name" value="Aspartate Aminotransferase, domain 1"/>
    <property type="match status" value="1"/>
</dbReference>
<evidence type="ECO:0000256" key="4">
    <source>
        <dbReference type="ARBA" id="ARBA00023125"/>
    </source>
</evidence>
<dbReference type="Pfam" id="PF00392">
    <property type="entry name" value="GntR"/>
    <property type="match status" value="1"/>
</dbReference>
<keyword evidence="2" id="KW-0663">Pyridoxal phosphate</keyword>
<dbReference type="SMART" id="SM00345">
    <property type="entry name" value="HTH_GNTR"/>
    <property type="match status" value="1"/>
</dbReference>
<dbReference type="Pfam" id="PF00155">
    <property type="entry name" value="Aminotran_1_2"/>
    <property type="match status" value="1"/>
</dbReference>
<keyword evidence="4" id="KW-0238">DNA-binding</keyword>
<dbReference type="PROSITE" id="PS50949">
    <property type="entry name" value="HTH_GNTR"/>
    <property type="match status" value="1"/>
</dbReference>
<evidence type="ECO:0000256" key="5">
    <source>
        <dbReference type="ARBA" id="ARBA00023163"/>
    </source>
</evidence>
<dbReference type="Gene3D" id="1.10.10.10">
    <property type="entry name" value="Winged helix-like DNA-binding domain superfamily/Winged helix DNA-binding domain"/>
    <property type="match status" value="1"/>
</dbReference>
<dbReference type="InterPro" id="IPR000524">
    <property type="entry name" value="Tscrpt_reg_HTH_GntR"/>
</dbReference>
<dbReference type="PANTHER" id="PTHR46577:SF1">
    <property type="entry name" value="HTH-TYPE TRANSCRIPTIONAL REGULATORY PROTEIN GABR"/>
    <property type="match status" value="1"/>
</dbReference>
<dbReference type="Gene3D" id="3.40.640.10">
    <property type="entry name" value="Type I PLP-dependent aspartate aminotransferase-like (Major domain)"/>
    <property type="match status" value="1"/>
</dbReference>
<dbReference type="PANTHER" id="PTHR46577">
    <property type="entry name" value="HTH-TYPE TRANSCRIPTIONAL REGULATORY PROTEIN GABR"/>
    <property type="match status" value="1"/>
</dbReference>
<evidence type="ECO:0000256" key="2">
    <source>
        <dbReference type="ARBA" id="ARBA00022898"/>
    </source>
</evidence>
<dbReference type="InterPro" id="IPR015422">
    <property type="entry name" value="PyrdxlP-dep_Trfase_small"/>
</dbReference>
<protein>
    <submittedName>
        <fullName evidence="7">GntR family transcriptional regulator</fullName>
    </submittedName>
</protein>